<dbReference type="InterPro" id="IPR050554">
    <property type="entry name" value="Met_Synthase/Corrinoid"/>
</dbReference>
<reference evidence="4" key="1">
    <citation type="submission" date="2021-03" db="EMBL/GenBank/DDBJ databases">
        <title>Streptomyces poriferae sp. nov., a novel marine sponge-derived Actinobacteria species with anti-MRSA activity.</title>
        <authorList>
            <person name="Sandoval-Powers M."/>
            <person name="Kralova S."/>
            <person name="Nguyen G.-S."/>
            <person name="Fawwal D."/>
            <person name="Degnes K."/>
            <person name="Klinkenberg G."/>
            <person name="Sletta H."/>
            <person name="Wentzel A."/>
            <person name="Liles M.R."/>
        </authorList>
    </citation>
    <scope>NUCLEOTIDE SEQUENCE</scope>
    <source>
        <strain evidence="4">DSM 41794</strain>
    </source>
</reference>
<dbReference type="GO" id="GO:0005829">
    <property type="term" value="C:cytosol"/>
    <property type="evidence" value="ECO:0007669"/>
    <property type="project" value="TreeGrafter"/>
</dbReference>
<dbReference type="InterPro" id="IPR006158">
    <property type="entry name" value="Cobalamin-bd"/>
</dbReference>
<evidence type="ECO:0000256" key="2">
    <source>
        <dbReference type="ARBA" id="ARBA00023285"/>
    </source>
</evidence>
<dbReference type="Gene3D" id="3.40.50.280">
    <property type="entry name" value="Cobalamin-binding domain"/>
    <property type="match status" value="1"/>
</dbReference>
<dbReference type="GO" id="GO:0050667">
    <property type="term" value="P:homocysteine metabolic process"/>
    <property type="evidence" value="ECO:0007669"/>
    <property type="project" value="TreeGrafter"/>
</dbReference>
<gene>
    <name evidence="4" type="ORF">J0695_13455</name>
</gene>
<dbReference type="Pfam" id="PF02607">
    <property type="entry name" value="B12-binding_2"/>
    <property type="match status" value="1"/>
</dbReference>
<evidence type="ECO:0000313" key="5">
    <source>
        <dbReference type="Proteomes" id="UP000664167"/>
    </source>
</evidence>
<dbReference type="SUPFAM" id="SSF52242">
    <property type="entry name" value="Cobalamin (vitamin B12)-binding domain"/>
    <property type="match status" value="1"/>
</dbReference>
<organism evidence="4 5">
    <name type="scientific">Streptomyces beijiangensis</name>
    <dbReference type="NCBI Taxonomy" id="163361"/>
    <lineage>
        <taxon>Bacteria</taxon>
        <taxon>Bacillati</taxon>
        <taxon>Actinomycetota</taxon>
        <taxon>Actinomycetes</taxon>
        <taxon>Kitasatosporales</taxon>
        <taxon>Streptomycetaceae</taxon>
        <taxon>Streptomyces</taxon>
    </lineage>
</organism>
<dbReference type="PANTHER" id="PTHR45833">
    <property type="entry name" value="METHIONINE SYNTHASE"/>
    <property type="match status" value="1"/>
</dbReference>
<evidence type="ECO:0000259" key="3">
    <source>
        <dbReference type="PROSITE" id="PS51332"/>
    </source>
</evidence>
<dbReference type="Pfam" id="PF02310">
    <property type="entry name" value="B12-binding"/>
    <property type="match status" value="1"/>
</dbReference>
<keyword evidence="1" id="KW-0479">Metal-binding</keyword>
<dbReference type="GO" id="GO:0046653">
    <property type="term" value="P:tetrahydrofolate metabolic process"/>
    <property type="evidence" value="ECO:0007669"/>
    <property type="project" value="TreeGrafter"/>
</dbReference>
<dbReference type="GO" id="GO:0031419">
    <property type="term" value="F:cobalamin binding"/>
    <property type="evidence" value="ECO:0007669"/>
    <property type="project" value="InterPro"/>
</dbReference>
<dbReference type="Gene3D" id="1.10.1240.10">
    <property type="entry name" value="Methionine synthase domain"/>
    <property type="match status" value="1"/>
</dbReference>
<feature type="domain" description="B12-binding" evidence="3">
    <location>
        <begin position="101"/>
        <end position="231"/>
    </location>
</feature>
<dbReference type="InterPro" id="IPR036594">
    <property type="entry name" value="Meth_synthase_dom"/>
</dbReference>
<evidence type="ECO:0000313" key="4">
    <source>
        <dbReference type="EMBL" id="MBO0512806.1"/>
    </source>
</evidence>
<dbReference type="InterPro" id="IPR036724">
    <property type="entry name" value="Cobalamin-bd_sf"/>
</dbReference>
<accession>A0A939JE81</accession>
<dbReference type="RefSeq" id="WP_206962239.1">
    <property type="nucleotide sequence ID" value="NZ_BAAAJJ010000010.1"/>
</dbReference>
<dbReference type="GO" id="GO:0008705">
    <property type="term" value="F:methionine synthase activity"/>
    <property type="evidence" value="ECO:0007669"/>
    <property type="project" value="TreeGrafter"/>
</dbReference>
<evidence type="ECO:0000256" key="1">
    <source>
        <dbReference type="ARBA" id="ARBA00022723"/>
    </source>
</evidence>
<dbReference type="EMBL" id="JAFLRJ010000118">
    <property type="protein sequence ID" value="MBO0512806.1"/>
    <property type="molecule type" value="Genomic_DNA"/>
</dbReference>
<protein>
    <submittedName>
        <fullName evidence="4">Cobalamin-dependent protein</fullName>
    </submittedName>
</protein>
<dbReference type="PANTHER" id="PTHR45833:SF1">
    <property type="entry name" value="METHIONINE SYNTHASE"/>
    <property type="match status" value="1"/>
</dbReference>
<comment type="caution">
    <text evidence="4">The sequence shown here is derived from an EMBL/GenBank/DDBJ whole genome shotgun (WGS) entry which is preliminary data.</text>
</comment>
<dbReference type="Proteomes" id="UP000664167">
    <property type="component" value="Unassembled WGS sequence"/>
</dbReference>
<dbReference type="InterPro" id="IPR003759">
    <property type="entry name" value="Cbl-bd_cap"/>
</dbReference>
<dbReference type="PROSITE" id="PS51332">
    <property type="entry name" value="B12_BINDING"/>
    <property type="match status" value="1"/>
</dbReference>
<name>A0A939JE81_9ACTN</name>
<sequence length="341" mass="36098">MSGRPDSTTLTRQLSVQFHNSLLRQNEGMVVALARRAVEKGVSPEAFLLEVVAPAQLLIGDAWASGAIGVAQEHAATALSDRAVALVLGAPQRAPVCPPVRGRITVACVEGEWHALSARLVADVLRLHGWQVTFLGAHVPTHHLRNHLRTDPPQVLALSCSMASRLPYVHAAVDTGRSAGIPVLAGGPAFGPHGARARDVGADHWCKDAPDAVEFLAAGTISSGGTPPYVPDPADWEEFSLLTSSRARLVHDLAAGLGHPDPAHPLHHTHLTDHLTLLAESLASSVYLADEIVFAEAVSWLAAIGRPRQLSAAFIESALERMAARLRDFPHAAAVLHAAVD</sequence>
<keyword evidence="5" id="KW-1185">Reference proteome</keyword>
<dbReference type="GO" id="GO:0046872">
    <property type="term" value="F:metal ion binding"/>
    <property type="evidence" value="ECO:0007669"/>
    <property type="project" value="UniProtKB-KW"/>
</dbReference>
<keyword evidence="2" id="KW-0170">Cobalt</keyword>
<dbReference type="AlphaFoldDB" id="A0A939JE81"/>
<proteinExistence type="predicted"/>